<keyword evidence="5 9" id="KW-1133">Transmembrane helix</keyword>
<keyword evidence="6" id="KW-0520">NAD</keyword>
<feature type="transmembrane region" description="Helical" evidence="9">
    <location>
        <begin position="167"/>
        <end position="188"/>
    </location>
</feature>
<accession>A0A855WZJ6</accession>
<evidence type="ECO:0000256" key="9">
    <source>
        <dbReference type="SAM" id="Phobius"/>
    </source>
</evidence>
<dbReference type="PRINTS" id="PR01437">
    <property type="entry name" value="NUOXDRDTASE4"/>
</dbReference>
<feature type="transmembrane region" description="Helical" evidence="9">
    <location>
        <begin position="6"/>
        <end position="21"/>
    </location>
</feature>
<organism evidence="12 13">
    <name type="scientific">candidate division GN15 bacterium</name>
    <dbReference type="NCBI Taxonomy" id="2072418"/>
    <lineage>
        <taxon>Bacteria</taxon>
        <taxon>candidate division GN15</taxon>
    </lineage>
</organism>
<feature type="transmembrane region" description="Helical" evidence="9">
    <location>
        <begin position="78"/>
        <end position="102"/>
    </location>
</feature>
<dbReference type="PANTHER" id="PTHR43507">
    <property type="entry name" value="NADH-UBIQUINONE OXIDOREDUCTASE CHAIN 4"/>
    <property type="match status" value="1"/>
</dbReference>
<name>A0A855WZJ6_9BACT</name>
<feature type="transmembrane region" description="Helical" evidence="9">
    <location>
        <begin position="114"/>
        <end position="132"/>
    </location>
</feature>
<dbReference type="GO" id="GO:0003954">
    <property type="term" value="F:NADH dehydrogenase activity"/>
    <property type="evidence" value="ECO:0007669"/>
    <property type="project" value="TreeGrafter"/>
</dbReference>
<sequence length="494" mass="55065">MGILSWLYVVPLAGMLVVMCLPKDNKKLIRWTATLISVIPMLQSFWLTWDYFFNYSGSAAMAYVEGPFNWIPSLHIQYFLGVDGISVPLLFLTGLLSTLSLLASFGIENRVKEYFAFFLLLEAGMMGVFVALDFFLFYVFWEVMLVPMYFLIGVWGGPRKEYAAIKFFLYTLFGSIFMLVSILILYFTSNPHTLNMMTLIQSGSTLPYTLQMICFVFFFIAFAIKVPVWPFHTWLPDAHVEAPTAVSVILAGVLLKMGTYGMLRISWPMFPQPLRDLSFWIALLGVIAIIYGALVSMAQKDLKKLVAYSSVSHMGFCMLALAAYSSTQAISGCMFQMVSHGLLTGALFLLVGVLYDRAHTREIAAFGGLGSKLPIYSSIMVFFTMGSLGLPGMSGFISEFMIFIGSFSVLNKVMVGIAVLGVVLGAAYLLRMVQRVFLGEFNLAKWGGLTEINARELVTVVPLMLLTLWIGIYPKPLNDLMNATLTNLVNLMAR</sequence>
<evidence type="ECO:0000256" key="7">
    <source>
        <dbReference type="ARBA" id="ARBA00023136"/>
    </source>
</evidence>
<feature type="domain" description="NADH:quinone oxidoreductase/Mrp antiporter transmembrane" evidence="10">
    <location>
        <begin position="131"/>
        <end position="424"/>
    </location>
</feature>
<dbReference type="Pfam" id="PF00361">
    <property type="entry name" value="Proton_antipo_M"/>
    <property type="match status" value="1"/>
</dbReference>
<dbReference type="AlphaFoldDB" id="A0A855WZJ6"/>
<dbReference type="GO" id="GO:0016020">
    <property type="term" value="C:membrane"/>
    <property type="evidence" value="ECO:0007669"/>
    <property type="project" value="UniProtKB-SubCell"/>
</dbReference>
<keyword evidence="3 8" id="KW-0812">Transmembrane</keyword>
<comment type="subcellular location">
    <subcellularLocation>
        <location evidence="1">Endomembrane system</location>
        <topology evidence="1">Multi-pass membrane protein</topology>
    </subcellularLocation>
    <subcellularLocation>
        <location evidence="8">Membrane</location>
        <topology evidence="8">Multi-pass membrane protein</topology>
    </subcellularLocation>
</comment>
<evidence type="ECO:0000256" key="5">
    <source>
        <dbReference type="ARBA" id="ARBA00022989"/>
    </source>
</evidence>
<evidence type="ECO:0000256" key="2">
    <source>
        <dbReference type="ARBA" id="ARBA00009025"/>
    </source>
</evidence>
<dbReference type="Pfam" id="PF01059">
    <property type="entry name" value="Oxidored_q5_N"/>
    <property type="match status" value="1"/>
</dbReference>
<evidence type="ECO:0000313" key="13">
    <source>
        <dbReference type="Proteomes" id="UP000250918"/>
    </source>
</evidence>
<evidence type="ECO:0000259" key="10">
    <source>
        <dbReference type="Pfam" id="PF00361"/>
    </source>
</evidence>
<evidence type="ECO:0000256" key="8">
    <source>
        <dbReference type="RuleBase" id="RU000320"/>
    </source>
</evidence>
<dbReference type="InterPro" id="IPR000260">
    <property type="entry name" value="NADH4_N"/>
</dbReference>
<dbReference type="InterPro" id="IPR001750">
    <property type="entry name" value="ND/Mrp_TM"/>
</dbReference>
<proteinExistence type="inferred from homology"/>
<protein>
    <submittedName>
        <fullName evidence="12">Oxidoreductase</fullName>
    </submittedName>
</protein>
<dbReference type="InterPro" id="IPR003918">
    <property type="entry name" value="NADH_UbQ_OxRdtase"/>
</dbReference>
<reference evidence="12 13" key="1">
    <citation type="journal article" date="2018" name="ISME J.">
        <title>A methanotrophic archaeon couples anaerobic oxidation of methane to Fe(III) reduction.</title>
        <authorList>
            <person name="Cai C."/>
            <person name="Leu A.O."/>
            <person name="Xie G.J."/>
            <person name="Guo J."/>
            <person name="Feng Y."/>
            <person name="Zhao J.X."/>
            <person name="Tyson G.W."/>
            <person name="Yuan Z."/>
            <person name="Hu S."/>
        </authorList>
    </citation>
    <scope>NUCLEOTIDE SEQUENCE [LARGE SCALE GENOMIC DNA]</scope>
    <source>
        <strain evidence="12">FeB_12</strain>
    </source>
</reference>
<dbReference type="GO" id="GO:0015990">
    <property type="term" value="P:electron transport coupled proton transport"/>
    <property type="evidence" value="ECO:0007669"/>
    <property type="project" value="TreeGrafter"/>
</dbReference>
<dbReference type="Proteomes" id="UP000250918">
    <property type="component" value="Unassembled WGS sequence"/>
</dbReference>
<evidence type="ECO:0000256" key="4">
    <source>
        <dbReference type="ARBA" id="ARBA00022967"/>
    </source>
</evidence>
<dbReference type="GO" id="GO:0048039">
    <property type="term" value="F:ubiquinone binding"/>
    <property type="evidence" value="ECO:0007669"/>
    <property type="project" value="TreeGrafter"/>
</dbReference>
<evidence type="ECO:0000259" key="11">
    <source>
        <dbReference type="Pfam" id="PF01059"/>
    </source>
</evidence>
<dbReference type="GO" id="GO:0042773">
    <property type="term" value="P:ATP synthesis coupled electron transport"/>
    <property type="evidence" value="ECO:0007669"/>
    <property type="project" value="InterPro"/>
</dbReference>
<comment type="caution">
    <text evidence="12">The sequence shown here is derived from an EMBL/GenBank/DDBJ whole genome shotgun (WGS) entry which is preliminary data.</text>
</comment>
<keyword evidence="4" id="KW-1278">Translocase</keyword>
<dbReference type="InterPro" id="IPR010227">
    <property type="entry name" value="NADH_Q_OxRdtase_chainM/4"/>
</dbReference>
<feature type="transmembrane region" description="Helical" evidence="9">
    <location>
        <begin position="337"/>
        <end position="355"/>
    </location>
</feature>
<dbReference type="EMBL" id="PQAP01000219">
    <property type="protein sequence ID" value="PWB68054.1"/>
    <property type="molecule type" value="Genomic_DNA"/>
</dbReference>
<dbReference type="NCBIfam" id="TIGR01972">
    <property type="entry name" value="NDH_I_M"/>
    <property type="match status" value="1"/>
</dbReference>
<feature type="transmembrane region" description="Helical" evidence="9">
    <location>
        <begin position="452"/>
        <end position="472"/>
    </location>
</feature>
<feature type="transmembrane region" description="Helical" evidence="9">
    <location>
        <begin position="240"/>
        <end position="257"/>
    </location>
</feature>
<feature type="transmembrane region" description="Helical" evidence="9">
    <location>
        <begin position="208"/>
        <end position="228"/>
    </location>
</feature>
<feature type="transmembrane region" description="Helical" evidence="9">
    <location>
        <begin position="375"/>
        <end position="397"/>
    </location>
</feature>
<gene>
    <name evidence="12" type="ORF">C3F09_12435</name>
</gene>
<feature type="transmembrane region" description="Helical" evidence="9">
    <location>
        <begin position="409"/>
        <end position="431"/>
    </location>
</feature>
<feature type="transmembrane region" description="Helical" evidence="9">
    <location>
        <begin position="138"/>
        <end position="155"/>
    </location>
</feature>
<keyword evidence="7 9" id="KW-0472">Membrane</keyword>
<feature type="transmembrane region" description="Helical" evidence="9">
    <location>
        <begin position="277"/>
        <end position="298"/>
    </location>
</feature>
<evidence type="ECO:0000313" key="12">
    <source>
        <dbReference type="EMBL" id="PWB68054.1"/>
    </source>
</evidence>
<feature type="domain" description="NADH:ubiquinone oxidoreductase chain 4 N-terminal" evidence="11">
    <location>
        <begin position="29"/>
        <end position="121"/>
    </location>
</feature>
<dbReference type="GO" id="GO:0008137">
    <property type="term" value="F:NADH dehydrogenase (ubiquinone) activity"/>
    <property type="evidence" value="ECO:0007669"/>
    <property type="project" value="InterPro"/>
</dbReference>
<evidence type="ECO:0000256" key="3">
    <source>
        <dbReference type="ARBA" id="ARBA00022692"/>
    </source>
</evidence>
<dbReference type="PANTHER" id="PTHR43507:SF1">
    <property type="entry name" value="NADH-UBIQUINONE OXIDOREDUCTASE CHAIN 4"/>
    <property type="match status" value="1"/>
</dbReference>
<dbReference type="GO" id="GO:0012505">
    <property type="term" value="C:endomembrane system"/>
    <property type="evidence" value="ECO:0007669"/>
    <property type="project" value="UniProtKB-SubCell"/>
</dbReference>
<comment type="similarity">
    <text evidence="2">Belongs to the complex I subunit 4 family.</text>
</comment>
<evidence type="ECO:0000256" key="6">
    <source>
        <dbReference type="ARBA" id="ARBA00023027"/>
    </source>
</evidence>
<evidence type="ECO:0000256" key="1">
    <source>
        <dbReference type="ARBA" id="ARBA00004127"/>
    </source>
</evidence>
<feature type="transmembrane region" description="Helical" evidence="9">
    <location>
        <begin position="28"/>
        <end position="49"/>
    </location>
</feature>
<feature type="transmembrane region" description="Helical" evidence="9">
    <location>
        <begin position="305"/>
        <end position="325"/>
    </location>
</feature>